<dbReference type="PANTHER" id="PTHR24305:SF157">
    <property type="entry name" value="N-ACETYLTRYPTOPHAN 6-HYDROXYLASE IVOC-RELATED"/>
    <property type="match status" value="1"/>
</dbReference>
<keyword evidence="7" id="KW-0349">Heme</keyword>
<dbReference type="EMBL" id="JAKJXO020000016">
    <property type="protein sequence ID" value="KAL1595327.1"/>
    <property type="molecule type" value="Genomic_DNA"/>
</dbReference>
<name>A0ABR3QT40_9PLEO</name>
<dbReference type="InterPro" id="IPR050121">
    <property type="entry name" value="Cytochrome_P450_monoxygenase"/>
</dbReference>
<evidence type="ECO:0000256" key="5">
    <source>
        <dbReference type="ARBA" id="ARBA00023004"/>
    </source>
</evidence>
<organism evidence="9 10">
    <name type="scientific">Paraconiothyrium brasiliense</name>
    <dbReference type="NCBI Taxonomy" id="300254"/>
    <lineage>
        <taxon>Eukaryota</taxon>
        <taxon>Fungi</taxon>
        <taxon>Dikarya</taxon>
        <taxon>Ascomycota</taxon>
        <taxon>Pezizomycotina</taxon>
        <taxon>Dothideomycetes</taxon>
        <taxon>Pleosporomycetidae</taxon>
        <taxon>Pleosporales</taxon>
        <taxon>Massarineae</taxon>
        <taxon>Didymosphaeriaceae</taxon>
        <taxon>Paraconiothyrium</taxon>
    </lineage>
</organism>
<proteinExistence type="inferred from homology"/>
<comment type="cofactor">
    <cofactor evidence="1">
        <name>heme</name>
        <dbReference type="ChEBI" id="CHEBI:30413"/>
    </cofactor>
</comment>
<keyword evidence="5 7" id="KW-0408">Iron</keyword>
<keyword evidence="4 7" id="KW-0560">Oxidoreductase</keyword>
<dbReference type="InterPro" id="IPR017972">
    <property type="entry name" value="Cyt_P450_CS"/>
</dbReference>
<dbReference type="InterPro" id="IPR002401">
    <property type="entry name" value="Cyt_P450_E_grp-I"/>
</dbReference>
<evidence type="ECO:0000256" key="3">
    <source>
        <dbReference type="ARBA" id="ARBA00022723"/>
    </source>
</evidence>
<dbReference type="PRINTS" id="PR00463">
    <property type="entry name" value="EP450I"/>
</dbReference>
<reference evidence="9 10" key="1">
    <citation type="submission" date="2024-02" db="EMBL/GenBank/DDBJ databases">
        <title>De novo assembly and annotation of 12 fungi associated with fruit tree decline syndrome in Ontario, Canada.</title>
        <authorList>
            <person name="Sulman M."/>
            <person name="Ellouze W."/>
            <person name="Ilyukhin E."/>
        </authorList>
    </citation>
    <scope>NUCLEOTIDE SEQUENCE [LARGE SCALE GENOMIC DNA]</scope>
    <source>
        <strain evidence="9 10">M42-189</strain>
    </source>
</reference>
<keyword evidence="10" id="KW-1185">Reference proteome</keyword>
<gene>
    <name evidence="9" type="ORF">SLS60_010018</name>
</gene>
<feature type="chain" id="PRO_5047090212" description="Cytochrome P450" evidence="8">
    <location>
        <begin position="19"/>
        <end position="545"/>
    </location>
</feature>
<evidence type="ECO:0008006" key="11">
    <source>
        <dbReference type="Google" id="ProtNLM"/>
    </source>
</evidence>
<evidence type="ECO:0000256" key="7">
    <source>
        <dbReference type="RuleBase" id="RU000461"/>
    </source>
</evidence>
<dbReference type="SUPFAM" id="SSF48264">
    <property type="entry name" value="Cytochrome P450"/>
    <property type="match status" value="1"/>
</dbReference>
<dbReference type="InterPro" id="IPR036396">
    <property type="entry name" value="Cyt_P450_sf"/>
</dbReference>
<dbReference type="PANTHER" id="PTHR24305">
    <property type="entry name" value="CYTOCHROME P450"/>
    <property type="match status" value="1"/>
</dbReference>
<evidence type="ECO:0000256" key="4">
    <source>
        <dbReference type="ARBA" id="ARBA00023002"/>
    </source>
</evidence>
<dbReference type="Proteomes" id="UP001521785">
    <property type="component" value="Unassembled WGS sequence"/>
</dbReference>
<evidence type="ECO:0000256" key="1">
    <source>
        <dbReference type="ARBA" id="ARBA00001971"/>
    </source>
</evidence>
<dbReference type="InterPro" id="IPR001128">
    <property type="entry name" value="Cyt_P450"/>
</dbReference>
<keyword evidence="8" id="KW-0732">Signal</keyword>
<accession>A0ABR3QT40</accession>
<comment type="similarity">
    <text evidence="2 7">Belongs to the cytochrome P450 family.</text>
</comment>
<sequence length="545" mass="61627">MALSFLSMILQYIPAALALSTLYAISLSIYRVYFSPLSHIPGPKLAAATRWYELYYDAVQLGNFYKQIERMHEMYGAFIGTPTSITRARYHTAIPQADVNEGPIVRITPFEVHISDPSYFNELYNMKLKLHKDPWYYSWLDRSGSIFATMNPDLHKLRSAPIKKGLSPASILRVEHVLKEHFGRLMRKLEERRDEGKPINMTDAYRALAIDVVSDISCPTSMALLDTPDLGHTFHEYVRDYTMFAIWNRQFPIIAPLLNSLPRWLIALQGPTALRIVDSLEAQKQQARDVIANDGKSISDKAFPVIMNEVYKSTELPASEKTPQRLFEEISILIGAGSETTSHSLLTVTYYVLANPSILARLQAELRQHFTEKQRSEILGYKQLEPLPYLTAIITEGLRVATGVSGRFPRINKYGPMVYTSPPSPSAPKGRTYIIPPGSTISMSIREMHYDPACFPSPHTFDPERFLGEAKKENLKWFAPFGRGQRSCVGQNLAMAEMYMAIGNLFAKWDVRLSEGVGVEDVRMEHECFSPFVKGGSEGVLLDVR</sequence>
<protein>
    <recommendedName>
        <fullName evidence="11">Cytochrome P450</fullName>
    </recommendedName>
</protein>
<evidence type="ECO:0000256" key="2">
    <source>
        <dbReference type="ARBA" id="ARBA00010617"/>
    </source>
</evidence>
<dbReference type="Pfam" id="PF00067">
    <property type="entry name" value="p450"/>
    <property type="match status" value="1"/>
</dbReference>
<comment type="caution">
    <text evidence="9">The sequence shown here is derived from an EMBL/GenBank/DDBJ whole genome shotgun (WGS) entry which is preliminary data.</text>
</comment>
<evidence type="ECO:0000313" key="10">
    <source>
        <dbReference type="Proteomes" id="UP001521785"/>
    </source>
</evidence>
<dbReference type="PRINTS" id="PR00385">
    <property type="entry name" value="P450"/>
</dbReference>
<dbReference type="CDD" id="cd11062">
    <property type="entry name" value="CYP58-like"/>
    <property type="match status" value="1"/>
</dbReference>
<evidence type="ECO:0000256" key="8">
    <source>
        <dbReference type="SAM" id="SignalP"/>
    </source>
</evidence>
<evidence type="ECO:0000256" key="6">
    <source>
        <dbReference type="ARBA" id="ARBA00023033"/>
    </source>
</evidence>
<dbReference type="Gene3D" id="1.10.630.10">
    <property type="entry name" value="Cytochrome P450"/>
    <property type="match status" value="1"/>
</dbReference>
<feature type="signal peptide" evidence="8">
    <location>
        <begin position="1"/>
        <end position="18"/>
    </location>
</feature>
<keyword evidence="6 7" id="KW-0503">Monooxygenase</keyword>
<dbReference type="PROSITE" id="PS00086">
    <property type="entry name" value="CYTOCHROME_P450"/>
    <property type="match status" value="1"/>
</dbReference>
<keyword evidence="3 7" id="KW-0479">Metal-binding</keyword>
<evidence type="ECO:0000313" key="9">
    <source>
        <dbReference type="EMBL" id="KAL1595327.1"/>
    </source>
</evidence>